<feature type="non-terminal residue" evidence="2">
    <location>
        <position position="1"/>
    </location>
</feature>
<reference evidence="2" key="1">
    <citation type="submission" date="2017-07" db="EMBL/GenBank/DDBJ databases">
        <title>Taro Niue Genome Assembly and Annotation.</title>
        <authorList>
            <person name="Atibalentja N."/>
            <person name="Keating K."/>
            <person name="Fields C.J."/>
        </authorList>
    </citation>
    <scope>NUCLEOTIDE SEQUENCE</scope>
    <source>
        <strain evidence="2">Niue_2</strain>
        <tissue evidence="2">Leaf</tissue>
    </source>
</reference>
<comment type="caution">
    <text evidence="2">The sequence shown here is derived from an EMBL/GenBank/DDBJ whole genome shotgun (WGS) entry which is preliminary data.</text>
</comment>
<dbReference type="Proteomes" id="UP000652761">
    <property type="component" value="Unassembled WGS sequence"/>
</dbReference>
<evidence type="ECO:0000313" key="2">
    <source>
        <dbReference type="EMBL" id="MQM10762.1"/>
    </source>
</evidence>
<dbReference type="OrthoDB" id="331602at2759"/>
<dbReference type="EMBL" id="NMUH01004765">
    <property type="protein sequence ID" value="MQM10762.1"/>
    <property type="molecule type" value="Genomic_DNA"/>
</dbReference>
<keyword evidence="1" id="KW-0175">Coiled coil</keyword>
<evidence type="ECO:0000313" key="3">
    <source>
        <dbReference type="Proteomes" id="UP000652761"/>
    </source>
</evidence>
<keyword evidence="3" id="KW-1185">Reference proteome</keyword>
<feature type="coiled-coil region" evidence="1">
    <location>
        <begin position="10"/>
        <end position="55"/>
    </location>
</feature>
<dbReference type="AlphaFoldDB" id="A0A843WJZ0"/>
<name>A0A843WJZ0_COLES</name>
<gene>
    <name evidence="2" type="ORF">Taro_043661</name>
</gene>
<accession>A0A843WJZ0</accession>
<protein>
    <submittedName>
        <fullName evidence="2">Uncharacterized protein</fullName>
    </submittedName>
</protein>
<sequence length="59" mass="6876">VQLRKEADLRRCAESSAIAAKDKVVELEEKARHILERSEREKKHLQKEISYLQDEGNLS</sequence>
<organism evidence="2 3">
    <name type="scientific">Colocasia esculenta</name>
    <name type="common">Wild taro</name>
    <name type="synonym">Arum esculentum</name>
    <dbReference type="NCBI Taxonomy" id="4460"/>
    <lineage>
        <taxon>Eukaryota</taxon>
        <taxon>Viridiplantae</taxon>
        <taxon>Streptophyta</taxon>
        <taxon>Embryophyta</taxon>
        <taxon>Tracheophyta</taxon>
        <taxon>Spermatophyta</taxon>
        <taxon>Magnoliopsida</taxon>
        <taxon>Liliopsida</taxon>
        <taxon>Araceae</taxon>
        <taxon>Aroideae</taxon>
        <taxon>Colocasieae</taxon>
        <taxon>Colocasia</taxon>
    </lineage>
</organism>
<proteinExistence type="predicted"/>
<evidence type="ECO:0000256" key="1">
    <source>
        <dbReference type="SAM" id="Coils"/>
    </source>
</evidence>